<sequence>MILYFLYKTINKLINYISHFWNHVCTWWIMKGNNIQFCQYKTNGVPYIMIARGGKCYIGKNFIMNNGVKGNPIGCYQKCTIFVDREGELVIGDNVGISQTALICTKKITIENCVKIGGGVCIYDTDFHSLDPILRNSAEDIKFRKTKAILIKENAFIGAHSIILKGVTIGKNSIVGAGSVVTKSIPDNQIWAGNPARFIKNINE</sequence>
<comment type="caution">
    <text evidence="4">The sequence shown here is derived from an EMBL/GenBank/DDBJ whole genome shotgun (WGS) entry which is preliminary data.</text>
</comment>
<dbReference type="EMBL" id="LRGC01000002">
    <property type="protein sequence ID" value="KWR56962.1"/>
    <property type="molecule type" value="Genomic_DNA"/>
</dbReference>
<evidence type="ECO:0000256" key="1">
    <source>
        <dbReference type="ARBA" id="ARBA00022679"/>
    </source>
</evidence>
<evidence type="ECO:0000313" key="5">
    <source>
        <dbReference type="EMBL" id="RGR29308.1"/>
    </source>
</evidence>
<evidence type="ECO:0000256" key="2">
    <source>
        <dbReference type="ARBA" id="ARBA00022737"/>
    </source>
</evidence>
<evidence type="ECO:0000313" key="7">
    <source>
        <dbReference type="Proteomes" id="UP000284161"/>
    </source>
</evidence>
<dbReference type="PROSITE" id="PS00101">
    <property type="entry name" value="HEXAPEP_TRANSFERASES"/>
    <property type="match status" value="1"/>
</dbReference>
<gene>
    <name evidence="4" type="primary">maa_1</name>
    <name evidence="4" type="ORF">AA415_00417</name>
    <name evidence="5" type="ORF">DWY58_04620</name>
</gene>
<dbReference type="InterPro" id="IPR001451">
    <property type="entry name" value="Hexapep"/>
</dbReference>
<accession>A0A108TBY3</accession>
<dbReference type="Proteomes" id="UP000056419">
    <property type="component" value="Unassembled WGS sequence"/>
</dbReference>
<dbReference type="Pfam" id="PF00132">
    <property type="entry name" value="Hexapep"/>
    <property type="match status" value="1"/>
</dbReference>
<evidence type="ECO:0000313" key="4">
    <source>
        <dbReference type="EMBL" id="KWR56962.1"/>
    </source>
</evidence>
<keyword evidence="2" id="KW-0677">Repeat</keyword>
<dbReference type="InterPro" id="IPR011004">
    <property type="entry name" value="Trimer_LpxA-like_sf"/>
</dbReference>
<reference evidence="4" key="2">
    <citation type="submission" date="2016-01" db="EMBL/GenBank/DDBJ databases">
        <authorList>
            <person name="McClelland M."/>
            <person name="Jain A."/>
            <person name="Saraogi P."/>
            <person name="Mendelson R."/>
            <person name="Westerman R."/>
            <person name="SanMiguel P."/>
            <person name="Csonka L."/>
        </authorList>
    </citation>
    <scope>NUCLEOTIDE SEQUENCE</scope>
    <source>
        <strain evidence="4">CL09T03C01</strain>
    </source>
</reference>
<evidence type="ECO:0000313" key="6">
    <source>
        <dbReference type="Proteomes" id="UP000056419"/>
    </source>
</evidence>
<dbReference type="InterPro" id="IPR018357">
    <property type="entry name" value="Hexapep_transf_CS"/>
</dbReference>
<evidence type="ECO:0000256" key="3">
    <source>
        <dbReference type="ARBA" id="ARBA00023315"/>
    </source>
</evidence>
<dbReference type="EMBL" id="QRUB01000002">
    <property type="protein sequence ID" value="RGR29308.1"/>
    <property type="molecule type" value="Genomic_DNA"/>
</dbReference>
<protein>
    <submittedName>
        <fullName evidence="5">Acyltransferase</fullName>
    </submittedName>
    <submittedName>
        <fullName evidence="4">Maltose O-acetyltransferase</fullName>
        <ecNumber evidence="4">2.3.1.79</ecNumber>
    </submittedName>
</protein>
<dbReference type="Proteomes" id="UP000284161">
    <property type="component" value="Unassembled WGS sequence"/>
</dbReference>
<name>A0A108TBY3_BACSE</name>
<dbReference type="SUPFAM" id="SSF51161">
    <property type="entry name" value="Trimeric LpxA-like enzymes"/>
    <property type="match status" value="1"/>
</dbReference>
<reference evidence="4 6" key="1">
    <citation type="journal article" date="2016" name="BMC Genomics">
        <title>Type VI secretion systems of human gut Bacteroidales segregate into three genetic architectures, two of which are contained on mobile genetic elements.</title>
        <authorList>
            <person name="Coyne M.J."/>
            <person name="Roelofs K.G."/>
            <person name="Comstock L.E."/>
        </authorList>
    </citation>
    <scope>NUCLEOTIDE SEQUENCE [LARGE SCALE GENOMIC DNA]</scope>
    <source>
        <strain evidence="4 6">CL09T03C01</strain>
    </source>
</reference>
<dbReference type="PATRIC" id="fig|46506.5.peg.451"/>
<keyword evidence="3 4" id="KW-0012">Acyltransferase</keyword>
<dbReference type="PANTHER" id="PTHR23416">
    <property type="entry name" value="SIALIC ACID SYNTHASE-RELATED"/>
    <property type="match status" value="1"/>
</dbReference>
<keyword evidence="6" id="KW-1185">Reference proteome</keyword>
<dbReference type="CDD" id="cd04647">
    <property type="entry name" value="LbH_MAT_like"/>
    <property type="match status" value="1"/>
</dbReference>
<proteinExistence type="predicted"/>
<dbReference type="Gene3D" id="2.160.10.10">
    <property type="entry name" value="Hexapeptide repeat proteins"/>
    <property type="match status" value="1"/>
</dbReference>
<dbReference type="InterPro" id="IPR051159">
    <property type="entry name" value="Hexapeptide_acetyltransf"/>
</dbReference>
<reference evidence="5 7" key="3">
    <citation type="submission" date="2018-08" db="EMBL/GenBank/DDBJ databases">
        <title>A genome reference for cultivated species of the human gut microbiota.</title>
        <authorList>
            <person name="Zou Y."/>
            <person name="Xue W."/>
            <person name="Luo G."/>
        </authorList>
    </citation>
    <scope>NUCLEOTIDE SEQUENCE [LARGE SCALE GENOMIC DNA]</scope>
    <source>
        <strain evidence="5 7">AF25-6</strain>
    </source>
</reference>
<organism evidence="4 6">
    <name type="scientific">Bacteroides stercoris</name>
    <dbReference type="NCBI Taxonomy" id="46506"/>
    <lineage>
        <taxon>Bacteria</taxon>
        <taxon>Pseudomonadati</taxon>
        <taxon>Bacteroidota</taxon>
        <taxon>Bacteroidia</taxon>
        <taxon>Bacteroidales</taxon>
        <taxon>Bacteroidaceae</taxon>
        <taxon>Bacteroides</taxon>
    </lineage>
</organism>
<keyword evidence="1 4" id="KW-0808">Transferase</keyword>
<dbReference type="STRING" id="46506.AA415_00417"/>
<dbReference type="GO" id="GO:0008925">
    <property type="term" value="F:maltose O-acetyltransferase activity"/>
    <property type="evidence" value="ECO:0007669"/>
    <property type="project" value="UniProtKB-EC"/>
</dbReference>
<dbReference type="EC" id="2.3.1.79" evidence="4"/>
<dbReference type="AlphaFoldDB" id="A0A108TBY3"/>